<protein>
    <submittedName>
        <fullName evidence="2">Uncharacterized protein</fullName>
    </submittedName>
</protein>
<name>A0AAD6UY66_9AGAR</name>
<dbReference type="EMBL" id="JARJCW010000075">
    <property type="protein sequence ID" value="KAJ7197996.1"/>
    <property type="molecule type" value="Genomic_DNA"/>
</dbReference>
<feature type="region of interest" description="Disordered" evidence="1">
    <location>
        <begin position="1"/>
        <end position="33"/>
    </location>
</feature>
<organism evidence="2 3">
    <name type="scientific">Mycena pura</name>
    <dbReference type="NCBI Taxonomy" id="153505"/>
    <lineage>
        <taxon>Eukaryota</taxon>
        <taxon>Fungi</taxon>
        <taxon>Dikarya</taxon>
        <taxon>Basidiomycota</taxon>
        <taxon>Agaricomycotina</taxon>
        <taxon>Agaricomycetes</taxon>
        <taxon>Agaricomycetidae</taxon>
        <taxon>Agaricales</taxon>
        <taxon>Marasmiineae</taxon>
        <taxon>Mycenaceae</taxon>
        <taxon>Mycena</taxon>
    </lineage>
</organism>
<evidence type="ECO:0000313" key="2">
    <source>
        <dbReference type="EMBL" id="KAJ7197996.1"/>
    </source>
</evidence>
<proteinExistence type="predicted"/>
<accession>A0AAD6UY66</accession>
<dbReference type="Proteomes" id="UP001219525">
    <property type="component" value="Unassembled WGS sequence"/>
</dbReference>
<evidence type="ECO:0000313" key="3">
    <source>
        <dbReference type="Proteomes" id="UP001219525"/>
    </source>
</evidence>
<gene>
    <name evidence="2" type="ORF">GGX14DRAFT_573841</name>
</gene>
<reference evidence="2" key="1">
    <citation type="submission" date="2023-03" db="EMBL/GenBank/DDBJ databases">
        <title>Massive genome expansion in bonnet fungi (Mycena s.s.) driven by repeated elements and novel gene families across ecological guilds.</title>
        <authorList>
            <consortium name="Lawrence Berkeley National Laboratory"/>
            <person name="Harder C.B."/>
            <person name="Miyauchi S."/>
            <person name="Viragh M."/>
            <person name="Kuo A."/>
            <person name="Thoen E."/>
            <person name="Andreopoulos B."/>
            <person name="Lu D."/>
            <person name="Skrede I."/>
            <person name="Drula E."/>
            <person name="Henrissat B."/>
            <person name="Morin E."/>
            <person name="Kohler A."/>
            <person name="Barry K."/>
            <person name="LaButti K."/>
            <person name="Morin E."/>
            <person name="Salamov A."/>
            <person name="Lipzen A."/>
            <person name="Mereny Z."/>
            <person name="Hegedus B."/>
            <person name="Baldrian P."/>
            <person name="Stursova M."/>
            <person name="Weitz H."/>
            <person name="Taylor A."/>
            <person name="Grigoriev I.V."/>
            <person name="Nagy L.G."/>
            <person name="Martin F."/>
            <person name="Kauserud H."/>
        </authorList>
    </citation>
    <scope>NUCLEOTIDE SEQUENCE</scope>
    <source>
        <strain evidence="2">9144</strain>
    </source>
</reference>
<comment type="caution">
    <text evidence="2">The sequence shown here is derived from an EMBL/GenBank/DDBJ whole genome shotgun (WGS) entry which is preliminary data.</text>
</comment>
<dbReference type="AlphaFoldDB" id="A0AAD6UY66"/>
<evidence type="ECO:0000256" key="1">
    <source>
        <dbReference type="SAM" id="MobiDB-lite"/>
    </source>
</evidence>
<keyword evidence="3" id="KW-1185">Reference proteome</keyword>
<sequence length="429" mass="47627">MTDQRDGGPPPIPSYPYYYPYGPLPPPQPQVQPQMHTSQYLMGMTPHPPPPSRHDIAVAGLRRELDGGSFDHAQNSTQRTQIRPQAAARSITAFQVLVPTPTPNGTAPTDVTLTINRNLDAGDFLARVRANMEVPDNVPVGWRLSNEAKKDVRRLATIEDATMAMQTILGKLDNLQRRNEVFLKIVDTREKQKPAKEVKEVKATETTYRKELAIVKEKLRCEAHGQCYIRKSGPLVGQHVTLDFEAMTLWARAMPDEVLRDCSAPPNCLDLDKYLQKKERRQHTSRGLGAETHVDVNPNIHIHLADTPLGPAFTNHLKPDDGGGTVLGKRAHEAVPDDEDPPIVPIEDLLAELHAKMPAAGFAEYKDALNKQQVQYCHQVLDLTEPELMNIGIGHGGVKDLVCGAKRMLRAKKVMRVDDGEKENVPATV</sequence>